<proteinExistence type="predicted"/>
<evidence type="ECO:0000313" key="1">
    <source>
        <dbReference type="EMBL" id="EFP79067.1"/>
    </source>
</evidence>
<reference key="1">
    <citation type="submission" date="2007-01" db="EMBL/GenBank/DDBJ databases">
        <title>The Genome Sequence of Puccinia graminis f. sp. tritici Strain CRL 75-36-700-3.</title>
        <authorList>
            <consortium name="The Broad Institute Genome Sequencing Platform"/>
            <person name="Birren B."/>
            <person name="Lander E."/>
            <person name="Galagan J."/>
            <person name="Nusbaum C."/>
            <person name="Devon K."/>
            <person name="Cuomo C."/>
            <person name="Jaffe D."/>
            <person name="Butler J."/>
            <person name="Alvarez P."/>
            <person name="Gnerre S."/>
            <person name="Grabherr M."/>
            <person name="Mauceli E."/>
            <person name="Brockman W."/>
            <person name="Young S."/>
            <person name="LaButti K."/>
            <person name="Sykes S."/>
            <person name="DeCaprio D."/>
            <person name="Crawford M."/>
            <person name="Koehrsen M."/>
            <person name="Engels R."/>
            <person name="Montgomery P."/>
            <person name="Pearson M."/>
            <person name="Howarth C."/>
            <person name="Larson L."/>
            <person name="White J."/>
            <person name="Zeng Q."/>
            <person name="Kodira C."/>
            <person name="Yandava C."/>
            <person name="Alvarado L."/>
            <person name="O'Leary S."/>
            <person name="Szabo L."/>
            <person name="Dean R."/>
            <person name="Schein J."/>
        </authorList>
    </citation>
    <scope>NUCLEOTIDE SEQUENCE</scope>
    <source>
        <strain>CRL 75-36-700-3</strain>
    </source>
</reference>
<dbReference type="Proteomes" id="UP000008783">
    <property type="component" value="Unassembled WGS sequence"/>
</dbReference>
<keyword evidence="2" id="KW-1185">Reference proteome</keyword>
<dbReference type="EMBL" id="DS178271">
    <property type="protein sequence ID" value="EFP79067.1"/>
    <property type="molecule type" value="Genomic_DNA"/>
</dbReference>
<gene>
    <name evidence="1" type="ORF">PGTG_05023</name>
</gene>
<name>E3K3L0_PUCGT</name>
<dbReference type="KEGG" id="pgr:PGTG_05023"/>
<dbReference type="GeneID" id="10530888"/>
<dbReference type="VEuPathDB" id="FungiDB:PGTG_05023"/>
<reference evidence="2" key="2">
    <citation type="journal article" date="2011" name="Proc. Natl. Acad. Sci. U.S.A.">
        <title>Obligate biotrophy features unraveled by the genomic analysis of rust fungi.</title>
        <authorList>
            <person name="Duplessis S."/>
            <person name="Cuomo C.A."/>
            <person name="Lin Y.-C."/>
            <person name="Aerts A."/>
            <person name="Tisserant E."/>
            <person name="Veneault-Fourrey C."/>
            <person name="Joly D.L."/>
            <person name="Hacquard S."/>
            <person name="Amselem J."/>
            <person name="Cantarel B.L."/>
            <person name="Chiu R."/>
            <person name="Coutinho P.M."/>
            <person name="Feau N."/>
            <person name="Field M."/>
            <person name="Frey P."/>
            <person name="Gelhaye E."/>
            <person name="Goldberg J."/>
            <person name="Grabherr M.G."/>
            <person name="Kodira C.D."/>
            <person name="Kohler A."/>
            <person name="Kuees U."/>
            <person name="Lindquist E.A."/>
            <person name="Lucas S.M."/>
            <person name="Mago R."/>
            <person name="Mauceli E."/>
            <person name="Morin E."/>
            <person name="Murat C."/>
            <person name="Pangilinan J.L."/>
            <person name="Park R."/>
            <person name="Pearson M."/>
            <person name="Quesneville H."/>
            <person name="Rouhier N."/>
            <person name="Sakthikumar S."/>
            <person name="Salamov A.A."/>
            <person name="Schmutz J."/>
            <person name="Selles B."/>
            <person name="Shapiro H."/>
            <person name="Tanguay P."/>
            <person name="Tuskan G.A."/>
            <person name="Henrissat B."/>
            <person name="Van de Peer Y."/>
            <person name="Rouze P."/>
            <person name="Ellis J.G."/>
            <person name="Dodds P.N."/>
            <person name="Schein J.E."/>
            <person name="Zhong S."/>
            <person name="Hamelin R.C."/>
            <person name="Grigoriev I.V."/>
            <person name="Szabo L.J."/>
            <person name="Martin F."/>
        </authorList>
    </citation>
    <scope>NUCLEOTIDE SEQUENCE [LARGE SCALE GENOMIC DNA]</scope>
    <source>
        <strain evidence="2">CRL 75-36-700-3 / race SCCL</strain>
    </source>
</reference>
<dbReference type="AlphaFoldDB" id="E3K3L0"/>
<dbReference type="RefSeq" id="XP_003323486.1">
    <property type="nucleotide sequence ID" value="XM_003323438.1"/>
</dbReference>
<dbReference type="InParanoid" id="E3K3L0"/>
<dbReference type="HOGENOM" id="CLU_2997498_0_0_1"/>
<protein>
    <submittedName>
        <fullName evidence="1">Uncharacterized protein</fullName>
    </submittedName>
</protein>
<organism evidence="1 2">
    <name type="scientific">Puccinia graminis f. sp. tritici (strain CRL 75-36-700-3 / race SCCL)</name>
    <name type="common">Black stem rust fungus</name>
    <dbReference type="NCBI Taxonomy" id="418459"/>
    <lineage>
        <taxon>Eukaryota</taxon>
        <taxon>Fungi</taxon>
        <taxon>Dikarya</taxon>
        <taxon>Basidiomycota</taxon>
        <taxon>Pucciniomycotina</taxon>
        <taxon>Pucciniomycetes</taxon>
        <taxon>Pucciniales</taxon>
        <taxon>Pucciniaceae</taxon>
        <taxon>Puccinia</taxon>
    </lineage>
</organism>
<evidence type="ECO:0000313" key="2">
    <source>
        <dbReference type="Proteomes" id="UP000008783"/>
    </source>
</evidence>
<accession>E3K3L0</accession>
<sequence>MQIKLYRLGMFRVYQRRKTLPQYICEPSCGKEHYTLFIVTLIQVFRLSSQSSIIRGC</sequence>